<feature type="region of interest" description="Disordered" evidence="1">
    <location>
        <begin position="1"/>
        <end position="21"/>
    </location>
</feature>
<dbReference type="InterPro" id="IPR029016">
    <property type="entry name" value="GAF-like_dom_sf"/>
</dbReference>
<comment type="caution">
    <text evidence="2">The sequence shown here is derived from an EMBL/GenBank/DDBJ whole genome shotgun (WGS) entry which is preliminary data.</text>
</comment>
<feature type="compositionally biased region" description="Polar residues" evidence="1">
    <location>
        <begin position="1"/>
        <end position="12"/>
    </location>
</feature>
<evidence type="ECO:0000313" key="2">
    <source>
        <dbReference type="EMBL" id="RUA22707.1"/>
    </source>
</evidence>
<name>A0A432JJF2_9GAMM</name>
<proteinExistence type="predicted"/>
<dbReference type="Gene3D" id="3.30.450.40">
    <property type="match status" value="1"/>
</dbReference>
<dbReference type="AlphaFoldDB" id="A0A432JJF2"/>
<feature type="region of interest" description="Disordered" evidence="1">
    <location>
        <begin position="175"/>
        <end position="198"/>
    </location>
</feature>
<reference evidence="2" key="1">
    <citation type="submission" date="2018-12" db="EMBL/GenBank/DDBJ databases">
        <authorList>
            <person name="Jadhav K."/>
            <person name="Kushwaha B."/>
            <person name="Jadhav I."/>
        </authorList>
    </citation>
    <scope>NUCLEOTIDE SEQUENCE [LARGE SCALE GENOMIC DNA]</scope>
    <source>
        <strain evidence="2">SBS 10</strain>
    </source>
</reference>
<gene>
    <name evidence="2" type="ORF">DSL92_04260</name>
</gene>
<dbReference type="EMBL" id="RXHI01000011">
    <property type="protein sequence ID" value="RUA22707.1"/>
    <property type="molecule type" value="Genomic_DNA"/>
</dbReference>
<dbReference type="SUPFAM" id="SSF55781">
    <property type="entry name" value="GAF domain-like"/>
    <property type="match status" value="1"/>
</dbReference>
<evidence type="ECO:0000256" key="1">
    <source>
        <dbReference type="SAM" id="MobiDB-lite"/>
    </source>
</evidence>
<organism evidence="2">
    <name type="scientific">Billgrantia gudaonensis</name>
    <dbReference type="NCBI Taxonomy" id="376427"/>
    <lineage>
        <taxon>Bacteria</taxon>
        <taxon>Pseudomonadati</taxon>
        <taxon>Pseudomonadota</taxon>
        <taxon>Gammaproteobacteria</taxon>
        <taxon>Oceanospirillales</taxon>
        <taxon>Halomonadaceae</taxon>
        <taxon>Billgrantia</taxon>
    </lineage>
</organism>
<accession>A0A432JJF2</accession>
<sequence length="242" mass="27107">MASRQNGEAHPSSSKRCRKARCARTSSQAIRSMVTVPIMVNGRWWGTLGIDDCERPRLARRRRRRCGRHRADRLGHLPPAAHRGRQIELFQRVTDCGIWEVDPRSGTTWCSRALLRTLELRTITPGAHTPLLAHIAREIVSVSGNGCDAACAALPVAGVSMCLTIANEAETRWHGSLPRWSGPQSNTEPGGTDHRRNRRRERALVAARYDKLTGTLNRRGLWRHLDKTLVYDDHTPPPAAAR</sequence>
<protein>
    <submittedName>
        <fullName evidence="2">Uncharacterized protein</fullName>
    </submittedName>
</protein>